<keyword evidence="3 4" id="KW-0539">Nucleus</keyword>
<dbReference type="Pfam" id="PF00046">
    <property type="entry name" value="Homeodomain"/>
    <property type="match status" value="1"/>
</dbReference>
<dbReference type="CDD" id="cd00086">
    <property type="entry name" value="homeodomain"/>
    <property type="match status" value="1"/>
</dbReference>
<dbReference type="Proteomes" id="UP000735302">
    <property type="component" value="Unassembled WGS sequence"/>
</dbReference>
<evidence type="ECO:0000256" key="1">
    <source>
        <dbReference type="ARBA" id="ARBA00023125"/>
    </source>
</evidence>
<gene>
    <name evidence="8" type="ORF">PoB_000873100</name>
</gene>
<feature type="compositionally biased region" description="Low complexity" evidence="6">
    <location>
        <begin position="124"/>
        <end position="133"/>
    </location>
</feature>
<dbReference type="SMART" id="SM00389">
    <property type="entry name" value="HOX"/>
    <property type="match status" value="1"/>
</dbReference>
<comment type="caution">
    <text evidence="8">The sequence shown here is derived from an EMBL/GenBank/DDBJ whole genome shotgun (WGS) entry which is preliminary data.</text>
</comment>
<feature type="compositionally biased region" description="Pro residues" evidence="6">
    <location>
        <begin position="134"/>
        <end position="144"/>
    </location>
</feature>
<evidence type="ECO:0000256" key="6">
    <source>
        <dbReference type="SAM" id="MobiDB-lite"/>
    </source>
</evidence>
<dbReference type="EMBL" id="BLXT01000976">
    <property type="protein sequence ID" value="GFN82225.1"/>
    <property type="molecule type" value="Genomic_DNA"/>
</dbReference>
<keyword evidence="9" id="KW-1185">Reference proteome</keyword>
<dbReference type="InterPro" id="IPR042191">
    <property type="entry name" value="GSH1/2"/>
</dbReference>
<dbReference type="PROSITE" id="PS50071">
    <property type="entry name" value="HOMEOBOX_2"/>
    <property type="match status" value="1"/>
</dbReference>
<evidence type="ECO:0000313" key="8">
    <source>
        <dbReference type="EMBL" id="GFN82225.1"/>
    </source>
</evidence>
<keyword evidence="1 4" id="KW-0238">DNA-binding</keyword>
<name>A0AAV3YIM5_9GAST</name>
<comment type="subcellular location">
    <subcellularLocation>
        <location evidence="4 5">Nucleus</location>
    </subcellularLocation>
</comment>
<sequence length="587" mass="63907">MSRSFYVDSLIVKKPAASRHQSTTTGSRRAQDQLPGFLTSHTALLPRDVSHQHQRHPHQITHEHFQHHPQIPTPGIACYAPRHPAELLGALCCPLCIHAPGSAHHHTLAHAAAAAAAAQSLSLSSSSGLTPGLPAHPPPLPPQPARLLSHSQLPAHSVSEGHRQHQHHHLFQQPRVSSPADIMTTSVVAAAYSSSSSPYECHAGNIDLDLQVSQLGNQGQQSEETQSPRSYRTPSPEPLEKPRSIKSEPSVNGPSDDLPSSKRMRTAFTSTQLLELERAFGTNMYLSRLRRIEIATGLNLSEKQVKIWFQNRRVKHKKEGHEGVEVSTLGGGCKCTRGCSGGSGRERAGNRSSGNKKDNSKQELITKETRSPSDKQERDNTILYNDSIESGPPADSRNSGEGCFGGDNFSNDGYNDEDKSIVNDEDYDVVKKKRKLNSSPSVCKRHLTEATVYEKSSSSSTEESASSLQYRMSNLARFRDLKKSDYSFSSYASKLNLKRPLPLSPLHIDCGLGTPVDISSGPDGTAVDDDDDDDEVNVEEVTTAQDDNHASGLDDISSVTSGLEPATSLANDIDIDSTVGFRPYYKS</sequence>
<dbReference type="InterPro" id="IPR017970">
    <property type="entry name" value="Homeobox_CS"/>
</dbReference>
<feature type="DNA-binding region" description="Homeobox" evidence="4">
    <location>
        <begin position="261"/>
        <end position="320"/>
    </location>
</feature>
<dbReference type="Gene3D" id="1.10.10.60">
    <property type="entry name" value="Homeodomain-like"/>
    <property type="match status" value="1"/>
</dbReference>
<keyword evidence="2 4" id="KW-0371">Homeobox</keyword>
<dbReference type="GO" id="GO:1990837">
    <property type="term" value="F:sequence-specific double-stranded DNA binding"/>
    <property type="evidence" value="ECO:0007669"/>
    <property type="project" value="TreeGrafter"/>
</dbReference>
<evidence type="ECO:0000256" key="5">
    <source>
        <dbReference type="RuleBase" id="RU000682"/>
    </source>
</evidence>
<feature type="region of interest" description="Disordered" evidence="6">
    <location>
        <begin position="215"/>
        <end position="263"/>
    </location>
</feature>
<evidence type="ECO:0000259" key="7">
    <source>
        <dbReference type="PROSITE" id="PS50071"/>
    </source>
</evidence>
<evidence type="ECO:0000313" key="9">
    <source>
        <dbReference type="Proteomes" id="UP000735302"/>
    </source>
</evidence>
<organism evidence="8 9">
    <name type="scientific">Plakobranchus ocellatus</name>
    <dbReference type="NCBI Taxonomy" id="259542"/>
    <lineage>
        <taxon>Eukaryota</taxon>
        <taxon>Metazoa</taxon>
        <taxon>Spiralia</taxon>
        <taxon>Lophotrochozoa</taxon>
        <taxon>Mollusca</taxon>
        <taxon>Gastropoda</taxon>
        <taxon>Heterobranchia</taxon>
        <taxon>Euthyneura</taxon>
        <taxon>Panpulmonata</taxon>
        <taxon>Sacoglossa</taxon>
        <taxon>Placobranchoidea</taxon>
        <taxon>Plakobranchidae</taxon>
        <taxon>Plakobranchus</taxon>
    </lineage>
</organism>
<evidence type="ECO:0000256" key="2">
    <source>
        <dbReference type="ARBA" id="ARBA00023155"/>
    </source>
</evidence>
<dbReference type="SUPFAM" id="SSF46689">
    <property type="entry name" value="Homeodomain-like"/>
    <property type="match status" value="1"/>
</dbReference>
<dbReference type="InterPro" id="IPR020479">
    <property type="entry name" value="HD_metazoa"/>
</dbReference>
<dbReference type="PROSITE" id="PS00027">
    <property type="entry name" value="HOMEOBOX_1"/>
    <property type="match status" value="1"/>
</dbReference>
<protein>
    <submittedName>
        <fullName evidence="8">Gs homeobox 1-like</fullName>
    </submittedName>
</protein>
<dbReference type="GO" id="GO:0005634">
    <property type="term" value="C:nucleus"/>
    <property type="evidence" value="ECO:0007669"/>
    <property type="project" value="UniProtKB-SubCell"/>
</dbReference>
<accession>A0AAV3YIM5</accession>
<dbReference type="PANTHER" id="PTHR47421:SF2">
    <property type="entry name" value="GS HOMEOBOX 1"/>
    <property type="match status" value="1"/>
</dbReference>
<feature type="compositionally biased region" description="Basic and acidic residues" evidence="6">
    <location>
        <begin position="344"/>
        <end position="380"/>
    </location>
</feature>
<reference evidence="8 9" key="1">
    <citation type="journal article" date="2021" name="Elife">
        <title>Chloroplast acquisition without the gene transfer in kleptoplastic sea slugs, Plakobranchus ocellatus.</title>
        <authorList>
            <person name="Maeda T."/>
            <person name="Takahashi S."/>
            <person name="Yoshida T."/>
            <person name="Shimamura S."/>
            <person name="Takaki Y."/>
            <person name="Nagai Y."/>
            <person name="Toyoda A."/>
            <person name="Suzuki Y."/>
            <person name="Arimoto A."/>
            <person name="Ishii H."/>
            <person name="Satoh N."/>
            <person name="Nishiyama T."/>
            <person name="Hasebe M."/>
            <person name="Maruyama T."/>
            <person name="Minagawa J."/>
            <person name="Obokata J."/>
            <person name="Shigenobu S."/>
        </authorList>
    </citation>
    <scope>NUCLEOTIDE SEQUENCE [LARGE SCALE GENOMIC DNA]</scope>
</reference>
<dbReference type="PRINTS" id="PR00024">
    <property type="entry name" value="HOMEOBOX"/>
</dbReference>
<feature type="region of interest" description="Disordered" evidence="6">
    <location>
        <begin position="337"/>
        <end position="420"/>
    </location>
</feature>
<dbReference type="GO" id="GO:0000981">
    <property type="term" value="F:DNA-binding transcription factor activity, RNA polymerase II-specific"/>
    <property type="evidence" value="ECO:0007669"/>
    <property type="project" value="InterPro"/>
</dbReference>
<proteinExistence type="predicted"/>
<feature type="region of interest" description="Disordered" evidence="6">
    <location>
        <begin position="514"/>
        <end position="561"/>
    </location>
</feature>
<dbReference type="PANTHER" id="PTHR47421">
    <property type="entry name" value="GS HOMEOBOX 2"/>
    <property type="match status" value="1"/>
</dbReference>
<feature type="domain" description="Homeobox" evidence="7">
    <location>
        <begin position="259"/>
        <end position="319"/>
    </location>
</feature>
<dbReference type="InterPro" id="IPR001356">
    <property type="entry name" value="HD"/>
</dbReference>
<dbReference type="AlphaFoldDB" id="A0AAV3YIM5"/>
<feature type="compositionally biased region" description="Polar residues" evidence="6">
    <location>
        <begin position="215"/>
        <end position="233"/>
    </location>
</feature>
<feature type="compositionally biased region" description="Acidic residues" evidence="6">
    <location>
        <begin position="526"/>
        <end position="538"/>
    </location>
</feature>
<dbReference type="InterPro" id="IPR009057">
    <property type="entry name" value="Homeodomain-like_sf"/>
</dbReference>
<feature type="region of interest" description="Disordered" evidence="6">
    <location>
        <begin position="124"/>
        <end position="177"/>
    </location>
</feature>
<evidence type="ECO:0000256" key="4">
    <source>
        <dbReference type="PROSITE-ProRule" id="PRU00108"/>
    </source>
</evidence>
<evidence type="ECO:0000256" key="3">
    <source>
        <dbReference type="ARBA" id="ARBA00023242"/>
    </source>
</evidence>